<dbReference type="RefSeq" id="WP_346107080.1">
    <property type="nucleotide sequence ID" value="NZ_BAAAMU010000028.1"/>
</dbReference>
<dbReference type="Pfam" id="PF08240">
    <property type="entry name" value="ADH_N"/>
    <property type="match status" value="1"/>
</dbReference>
<dbReference type="PANTHER" id="PTHR42940">
    <property type="entry name" value="ALCOHOL DEHYDROGENASE 1-RELATED"/>
    <property type="match status" value="1"/>
</dbReference>
<dbReference type="InterPro" id="IPR013149">
    <property type="entry name" value="ADH-like_C"/>
</dbReference>
<evidence type="ECO:0000256" key="3">
    <source>
        <dbReference type="ARBA" id="ARBA00013190"/>
    </source>
</evidence>
<evidence type="ECO:0000313" key="11">
    <source>
        <dbReference type="EMBL" id="GAA1640409.1"/>
    </source>
</evidence>
<dbReference type="PROSITE" id="PS00059">
    <property type="entry name" value="ADH_ZINC"/>
    <property type="match status" value="1"/>
</dbReference>
<dbReference type="SMART" id="SM00829">
    <property type="entry name" value="PKS_ER"/>
    <property type="match status" value="1"/>
</dbReference>
<name>A0ABP4R7Z0_9ACTN</name>
<proteinExistence type="inferred from homology"/>
<dbReference type="InterPro" id="IPR002328">
    <property type="entry name" value="ADH_Zn_CS"/>
</dbReference>
<keyword evidence="5 9" id="KW-0862">Zinc</keyword>
<dbReference type="InterPro" id="IPR036291">
    <property type="entry name" value="NAD(P)-bd_dom_sf"/>
</dbReference>
<keyword evidence="12" id="KW-1185">Reference proteome</keyword>
<evidence type="ECO:0000313" key="12">
    <source>
        <dbReference type="Proteomes" id="UP001500064"/>
    </source>
</evidence>
<keyword evidence="4 9" id="KW-0479">Metal-binding</keyword>
<evidence type="ECO:0000256" key="4">
    <source>
        <dbReference type="ARBA" id="ARBA00022723"/>
    </source>
</evidence>
<keyword evidence="6" id="KW-0560">Oxidoreductase</keyword>
<dbReference type="EC" id="1.1.1.1" evidence="3"/>
<comment type="cofactor">
    <cofactor evidence="1 9">
        <name>Zn(2+)</name>
        <dbReference type="ChEBI" id="CHEBI:29105"/>
    </cofactor>
</comment>
<comment type="caution">
    <text evidence="11">The sequence shown here is derived from an EMBL/GenBank/DDBJ whole genome shotgun (WGS) entry which is preliminary data.</text>
</comment>
<feature type="domain" description="Enoyl reductase (ER)" evidence="10">
    <location>
        <begin position="10"/>
        <end position="352"/>
    </location>
</feature>
<evidence type="ECO:0000259" key="10">
    <source>
        <dbReference type="SMART" id="SM00829"/>
    </source>
</evidence>
<dbReference type="SUPFAM" id="SSF51735">
    <property type="entry name" value="NAD(P)-binding Rossmann-fold domains"/>
    <property type="match status" value="1"/>
</dbReference>
<evidence type="ECO:0000256" key="8">
    <source>
        <dbReference type="ARBA" id="ARBA00049243"/>
    </source>
</evidence>
<dbReference type="InterPro" id="IPR020843">
    <property type="entry name" value="ER"/>
</dbReference>
<organism evidence="11 12">
    <name type="scientific">Nonomuraea maheshkhaliensis</name>
    <dbReference type="NCBI Taxonomy" id="419590"/>
    <lineage>
        <taxon>Bacteria</taxon>
        <taxon>Bacillati</taxon>
        <taxon>Actinomycetota</taxon>
        <taxon>Actinomycetes</taxon>
        <taxon>Streptosporangiales</taxon>
        <taxon>Streptosporangiaceae</taxon>
        <taxon>Nonomuraea</taxon>
    </lineage>
</organism>
<dbReference type="Gene3D" id="3.40.50.720">
    <property type="entry name" value="NAD(P)-binding Rossmann-like Domain"/>
    <property type="match status" value="1"/>
</dbReference>
<evidence type="ECO:0000256" key="9">
    <source>
        <dbReference type="RuleBase" id="RU361277"/>
    </source>
</evidence>
<evidence type="ECO:0000256" key="1">
    <source>
        <dbReference type="ARBA" id="ARBA00001947"/>
    </source>
</evidence>
<dbReference type="Proteomes" id="UP001500064">
    <property type="component" value="Unassembled WGS sequence"/>
</dbReference>
<comment type="catalytic activity">
    <reaction evidence="7">
        <text>a secondary alcohol + NAD(+) = a ketone + NADH + H(+)</text>
        <dbReference type="Rhea" id="RHEA:10740"/>
        <dbReference type="ChEBI" id="CHEBI:15378"/>
        <dbReference type="ChEBI" id="CHEBI:17087"/>
        <dbReference type="ChEBI" id="CHEBI:35681"/>
        <dbReference type="ChEBI" id="CHEBI:57540"/>
        <dbReference type="ChEBI" id="CHEBI:57945"/>
        <dbReference type="EC" id="1.1.1.1"/>
    </reaction>
</comment>
<dbReference type="SUPFAM" id="SSF50129">
    <property type="entry name" value="GroES-like"/>
    <property type="match status" value="1"/>
</dbReference>
<protein>
    <recommendedName>
        <fullName evidence="3">alcohol dehydrogenase</fullName>
        <ecNumber evidence="3">1.1.1.1</ecNumber>
    </recommendedName>
</protein>
<evidence type="ECO:0000256" key="6">
    <source>
        <dbReference type="ARBA" id="ARBA00023002"/>
    </source>
</evidence>
<gene>
    <name evidence="11" type="ORF">GCM10009733_041910</name>
</gene>
<sequence>MSMYAARMHGLKQPLQIDEVPIPEPGPEEVLVKVRATGMCRSDYQLIDGYFPIDLTFPYIPGHEVAGQVERLGADVPASAGLAVGDLVVVYPAWGDGTCRQCREGNEQLCTGSGGWIGFGPPGGFAEYVNVPSRHLIRIDPDAGMEPEYLAPLVDAGLTPYRGMKRLRAAGRLTPGRTVAVSGIGGLGAYGVQYARLLGGGATVVAFARDDAKLALARENGADHAINTRGKTPDQVRAELAELTGRGEIDAALDCSGASQSLELNAALLAAEGTLVSVGLMGDSAEFPVFPFVSGERTFSGSFWGNHNDLTEVLAYAGQGRVKHTVTPISLSDINDKLDELGRGHVIGRVVVVFD</sequence>
<dbReference type="EMBL" id="BAAAMU010000028">
    <property type="protein sequence ID" value="GAA1640409.1"/>
    <property type="molecule type" value="Genomic_DNA"/>
</dbReference>
<reference evidence="12" key="1">
    <citation type="journal article" date="2019" name="Int. J. Syst. Evol. Microbiol.">
        <title>The Global Catalogue of Microorganisms (GCM) 10K type strain sequencing project: providing services to taxonomists for standard genome sequencing and annotation.</title>
        <authorList>
            <consortium name="The Broad Institute Genomics Platform"/>
            <consortium name="The Broad Institute Genome Sequencing Center for Infectious Disease"/>
            <person name="Wu L."/>
            <person name="Ma J."/>
        </authorList>
    </citation>
    <scope>NUCLEOTIDE SEQUENCE [LARGE SCALE GENOMIC DNA]</scope>
    <source>
        <strain evidence="12">JCM 13929</strain>
    </source>
</reference>
<dbReference type="Pfam" id="PF00107">
    <property type="entry name" value="ADH_zinc_N"/>
    <property type="match status" value="1"/>
</dbReference>
<dbReference type="InterPro" id="IPR011032">
    <property type="entry name" value="GroES-like_sf"/>
</dbReference>
<comment type="similarity">
    <text evidence="2 9">Belongs to the zinc-containing alcohol dehydrogenase family.</text>
</comment>
<accession>A0ABP4R7Z0</accession>
<dbReference type="Gene3D" id="3.90.180.10">
    <property type="entry name" value="Medium-chain alcohol dehydrogenases, catalytic domain"/>
    <property type="match status" value="1"/>
</dbReference>
<dbReference type="PANTHER" id="PTHR42940:SF8">
    <property type="entry name" value="VACUOLAR PROTEIN SORTING-ASSOCIATED PROTEIN 11"/>
    <property type="match status" value="1"/>
</dbReference>
<evidence type="ECO:0000256" key="5">
    <source>
        <dbReference type="ARBA" id="ARBA00022833"/>
    </source>
</evidence>
<dbReference type="CDD" id="cd05284">
    <property type="entry name" value="arabinose_DH_like"/>
    <property type="match status" value="1"/>
</dbReference>
<evidence type="ECO:0000256" key="7">
    <source>
        <dbReference type="ARBA" id="ARBA00049164"/>
    </source>
</evidence>
<comment type="catalytic activity">
    <reaction evidence="8">
        <text>a primary alcohol + NAD(+) = an aldehyde + NADH + H(+)</text>
        <dbReference type="Rhea" id="RHEA:10736"/>
        <dbReference type="ChEBI" id="CHEBI:15378"/>
        <dbReference type="ChEBI" id="CHEBI:15734"/>
        <dbReference type="ChEBI" id="CHEBI:17478"/>
        <dbReference type="ChEBI" id="CHEBI:57540"/>
        <dbReference type="ChEBI" id="CHEBI:57945"/>
        <dbReference type="EC" id="1.1.1.1"/>
    </reaction>
</comment>
<dbReference type="InterPro" id="IPR013154">
    <property type="entry name" value="ADH-like_N"/>
</dbReference>
<evidence type="ECO:0000256" key="2">
    <source>
        <dbReference type="ARBA" id="ARBA00008072"/>
    </source>
</evidence>